<keyword evidence="2" id="KW-0472">Membrane</keyword>
<gene>
    <name evidence="4" type="primary">LOC109486553</name>
</gene>
<protein>
    <submittedName>
        <fullName evidence="4">Uncharacterized protein LOC109486553</fullName>
    </submittedName>
</protein>
<organism evidence="3 4">
    <name type="scientific">Branchiostoma belcheri</name>
    <name type="common">Amphioxus</name>
    <dbReference type="NCBI Taxonomy" id="7741"/>
    <lineage>
        <taxon>Eukaryota</taxon>
        <taxon>Metazoa</taxon>
        <taxon>Chordata</taxon>
        <taxon>Cephalochordata</taxon>
        <taxon>Leptocardii</taxon>
        <taxon>Amphioxiformes</taxon>
        <taxon>Branchiostomatidae</taxon>
        <taxon>Branchiostoma</taxon>
    </lineage>
</organism>
<evidence type="ECO:0000256" key="2">
    <source>
        <dbReference type="SAM" id="Phobius"/>
    </source>
</evidence>
<keyword evidence="3" id="KW-1185">Reference proteome</keyword>
<feature type="region of interest" description="Disordered" evidence="1">
    <location>
        <begin position="75"/>
        <end position="168"/>
    </location>
</feature>
<dbReference type="GeneID" id="109486553"/>
<keyword evidence="2" id="KW-1133">Transmembrane helix</keyword>
<dbReference type="KEGG" id="bbel:109486553"/>
<feature type="compositionally biased region" description="Low complexity" evidence="1">
    <location>
        <begin position="97"/>
        <end position="106"/>
    </location>
</feature>
<evidence type="ECO:0000256" key="1">
    <source>
        <dbReference type="SAM" id="MobiDB-lite"/>
    </source>
</evidence>
<evidence type="ECO:0000313" key="4">
    <source>
        <dbReference type="RefSeq" id="XP_019645956.1"/>
    </source>
</evidence>
<sequence>MIGWRTFQALEEDDKRLRYARYVFIAAVVWLGVGLALAFSVEPMAIGIVLAVLPLPVIICYPVFNCCVSIQNENRRRANQRRPGVPPTALLNLYPETTAATSNSNTPSRPGTSNGGQNATSQGADLPTYREARSTQQYPAVPPQDVPLTRPDAGNEPPPPSYEDAVSN</sequence>
<evidence type="ECO:0000313" key="3">
    <source>
        <dbReference type="Proteomes" id="UP000515135"/>
    </source>
</evidence>
<dbReference type="AlphaFoldDB" id="A0A6P5AVF5"/>
<dbReference type="OrthoDB" id="10030555at2759"/>
<feature type="transmembrane region" description="Helical" evidence="2">
    <location>
        <begin position="20"/>
        <end position="39"/>
    </location>
</feature>
<dbReference type="RefSeq" id="XP_019645956.1">
    <property type="nucleotide sequence ID" value="XM_019790397.1"/>
</dbReference>
<proteinExistence type="predicted"/>
<name>A0A6P5AVF5_BRABE</name>
<keyword evidence="2" id="KW-0812">Transmembrane</keyword>
<feature type="compositionally biased region" description="Polar residues" evidence="1">
    <location>
        <begin position="107"/>
        <end position="123"/>
    </location>
</feature>
<accession>A0A6P5AVF5</accession>
<reference evidence="4" key="1">
    <citation type="submission" date="2025-08" db="UniProtKB">
        <authorList>
            <consortium name="RefSeq"/>
        </authorList>
    </citation>
    <scope>IDENTIFICATION</scope>
    <source>
        <tissue evidence="4">Gonad</tissue>
    </source>
</reference>
<dbReference type="Proteomes" id="UP000515135">
    <property type="component" value="Unplaced"/>
</dbReference>
<feature type="transmembrane region" description="Helical" evidence="2">
    <location>
        <begin position="45"/>
        <end position="68"/>
    </location>
</feature>